<dbReference type="GO" id="GO:0019698">
    <property type="term" value="P:D-galacturonate catabolic process"/>
    <property type="evidence" value="ECO:0007669"/>
    <property type="project" value="TreeGrafter"/>
</dbReference>
<dbReference type="EMBL" id="ACJN02000004">
    <property type="protein sequence ID" value="EFI33066.1"/>
    <property type="molecule type" value="Genomic_DNA"/>
</dbReference>
<dbReference type="Proteomes" id="UP000005496">
    <property type="component" value="Unassembled WGS sequence"/>
</dbReference>
<dbReference type="GO" id="GO:0008789">
    <property type="term" value="F:altronate dehydratase activity"/>
    <property type="evidence" value="ECO:0007669"/>
    <property type="project" value="UniProtKB-EC"/>
</dbReference>
<sequence>MNIWGYMRPDGQVGIRNMVAVIPTVVCASETAKHIAERTRNTIYLPNQHGCCQLGNDMQLTTQTLINLGKNPNIAAVLVVGLGCEGVPIKKVADEIAAGSRKRVEHLIIQEQGGTLKTEEKGLRLVRDMIQETQSQHREQTDLSRIILALECGGSDATSGLVSNPVTGYVSDKLISLGGTTIFSETTEIIGAEHIFSRRAKSDEVKKKLLDTVAGCEQKARDLGFDMRGGQPTPGNIQGGLTTIEEKSLGCIYKGGKKQPLNGVLNYAQIPREKGLHFMDTPGQDIESITGMIAGGAQVVIFTTGRGTPTGSPIAPVIKITGNKTTYENMKDNIEFDASPVIDGRESIAQAGERLFQELIEVINGKQTKAEALGHREFGMYKLHSTF</sequence>
<evidence type="ECO:0000313" key="5">
    <source>
        <dbReference type="EMBL" id="EFI33066.1"/>
    </source>
</evidence>
<reference evidence="5" key="1">
    <citation type="submission" date="2010-05" db="EMBL/GenBank/DDBJ databases">
        <title>The draft genome of Desulfonatronospira thiodismutans ASO3-1.</title>
        <authorList>
            <consortium name="US DOE Joint Genome Institute (JGI-PGF)"/>
            <person name="Lucas S."/>
            <person name="Copeland A."/>
            <person name="Lapidus A."/>
            <person name="Cheng J.-F."/>
            <person name="Bruce D."/>
            <person name="Goodwin L."/>
            <person name="Pitluck S."/>
            <person name="Chertkov O."/>
            <person name="Brettin T."/>
            <person name="Detter J.C."/>
            <person name="Han C."/>
            <person name="Land M.L."/>
            <person name="Hauser L."/>
            <person name="Kyrpides N."/>
            <person name="Mikhailova N."/>
            <person name="Muyzer G."/>
            <person name="Woyke T."/>
        </authorList>
    </citation>
    <scope>NUCLEOTIDE SEQUENCE [LARGE SCALE GENOMIC DNA]</scope>
    <source>
        <strain evidence="5">ASO3-1</strain>
    </source>
</reference>
<gene>
    <name evidence="5" type="ORF">Dthio_PD0380</name>
</gene>
<keyword evidence="2 5" id="KW-0456">Lyase</keyword>
<evidence type="ECO:0000256" key="1">
    <source>
        <dbReference type="ARBA" id="ARBA00010986"/>
    </source>
</evidence>
<keyword evidence="6" id="KW-1185">Reference proteome</keyword>
<evidence type="ECO:0000259" key="3">
    <source>
        <dbReference type="Pfam" id="PF04295"/>
    </source>
</evidence>
<dbReference type="OrthoDB" id="9804574at2"/>
<dbReference type="AlphaFoldDB" id="D6SUT6"/>
<organism evidence="5 6">
    <name type="scientific">Desulfonatronospira thiodismutans ASO3-1</name>
    <dbReference type="NCBI Taxonomy" id="555779"/>
    <lineage>
        <taxon>Bacteria</taxon>
        <taxon>Pseudomonadati</taxon>
        <taxon>Thermodesulfobacteriota</taxon>
        <taxon>Desulfovibrionia</taxon>
        <taxon>Desulfovibrionales</taxon>
        <taxon>Desulfonatronovibrionaceae</taxon>
        <taxon>Desulfonatronospira</taxon>
    </lineage>
</organism>
<accession>D6SUT6</accession>
<dbReference type="PANTHER" id="PTHR30536:SF5">
    <property type="entry name" value="ALTRONATE DEHYDRATASE"/>
    <property type="match status" value="1"/>
</dbReference>
<dbReference type="EC" id="4.2.1.7" evidence="5"/>
<dbReference type="InterPro" id="IPR048332">
    <property type="entry name" value="GD_AH_C"/>
</dbReference>
<feature type="domain" description="D-galactarate/Altronate dehydratase C-terminal" evidence="4">
    <location>
        <begin position="143"/>
        <end position="384"/>
    </location>
</feature>
<dbReference type="Pfam" id="PF20629">
    <property type="entry name" value="GD_AH_C"/>
    <property type="match status" value="1"/>
</dbReference>
<comment type="caution">
    <text evidence="5">The sequence shown here is derived from an EMBL/GenBank/DDBJ whole genome shotgun (WGS) entry which is preliminary data.</text>
</comment>
<name>D6SUT6_9BACT</name>
<protein>
    <submittedName>
        <fullName evidence="5">Altronate dehydratase</fullName>
        <ecNumber evidence="5">4.2.1.7</ecNumber>
    </submittedName>
</protein>
<evidence type="ECO:0000256" key="2">
    <source>
        <dbReference type="ARBA" id="ARBA00023239"/>
    </source>
</evidence>
<evidence type="ECO:0000313" key="6">
    <source>
        <dbReference type="Proteomes" id="UP000005496"/>
    </source>
</evidence>
<dbReference type="InterPro" id="IPR007392">
    <property type="entry name" value="GD_AH_second"/>
</dbReference>
<proteinExistence type="inferred from homology"/>
<dbReference type="PANTHER" id="PTHR30536">
    <property type="entry name" value="ALTRONATE/GALACTARATE DEHYDRATASE"/>
    <property type="match status" value="1"/>
</dbReference>
<dbReference type="InterPro" id="IPR052172">
    <property type="entry name" value="UxaA_altronate/galactarate_dh"/>
</dbReference>
<dbReference type="eggNOG" id="COG2721">
    <property type="taxonomic scope" value="Bacteria"/>
</dbReference>
<comment type="similarity">
    <text evidence="1">Belongs to the UxaA family.</text>
</comment>
<dbReference type="RefSeq" id="WP_008871759.1">
    <property type="nucleotide sequence ID" value="NZ_ACJN02000004.1"/>
</dbReference>
<dbReference type="Pfam" id="PF04295">
    <property type="entry name" value="GD_AH_second"/>
    <property type="match status" value="1"/>
</dbReference>
<evidence type="ECO:0000259" key="4">
    <source>
        <dbReference type="Pfam" id="PF20629"/>
    </source>
</evidence>
<feature type="domain" description="D-galactarate/Altronate dehydratase second" evidence="3">
    <location>
        <begin position="5"/>
        <end position="133"/>
    </location>
</feature>